<name>A0A0A8XXT7_ARUDO</name>
<reference evidence="2" key="1">
    <citation type="submission" date="2014-09" db="EMBL/GenBank/DDBJ databases">
        <authorList>
            <person name="Magalhaes I.L.F."/>
            <person name="Oliveira U."/>
            <person name="Santos F.R."/>
            <person name="Vidigal T.H.D.A."/>
            <person name="Brescovit A.D."/>
            <person name="Santos A.J."/>
        </authorList>
    </citation>
    <scope>NUCLEOTIDE SEQUENCE</scope>
    <source>
        <tissue evidence="2">Shoot tissue taken approximately 20 cm above the soil surface</tissue>
    </source>
</reference>
<reference evidence="2" key="2">
    <citation type="journal article" date="2015" name="Data Brief">
        <title>Shoot transcriptome of the giant reed, Arundo donax.</title>
        <authorList>
            <person name="Barrero R.A."/>
            <person name="Guerrero F.D."/>
            <person name="Moolhuijzen P."/>
            <person name="Goolsby J.A."/>
            <person name="Tidwell J."/>
            <person name="Bellgard S.E."/>
            <person name="Bellgard M.I."/>
        </authorList>
    </citation>
    <scope>NUCLEOTIDE SEQUENCE</scope>
    <source>
        <tissue evidence="2">Shoot tissue taken approximately 20 cm above the soil surface</tissue>
    </source>
</reference>
<protein>
    <submittedName>
        <fullName evidence="2">Uncharacterized protein</fullName>
    </submittedName>
</protein>
<dbReference type="EMBL" id="GBRH01280332">
    <property type="protein sequence ID" value="JAD17563.1"/>
    <property type="molecule type" value="Transcribed_RNA"/>
</dbReference>
<organism evidence="2">
    <name type="scientific">Arundo donax</name>
    <name type="common">Giant reed</name>
    <name type="synonym">Donax arundinaceus</name>
    <dbReference type="NCBI Taxonomy" id="35708"/>
    <lineage>
        <taxon>Eukaryota</taxon>
        <taxon>Viridiplantae</taxon>
        <taxon>Streptophyta</taxon>
        <taxon>Embryophyta</taxon>
        <taxon>Tracheophyta</taxon>
        <taxon>Spermatophyta</taxon>
        <taxon>Magnoliopsida</taxon>
        <taxon>Liliopsida</taxon>
        <taxon>Poales</taxon>
        <taxon>Poaceae</taxon>
        <taxon>PACMAD clade</taxon>
        <taxon>Arundinoideae</taxon>
        <taxon>Arundineae</taxon>
        <taxon>Arundo</taxon>
    </lineage>
</organism>
<sequence length="66" mass="7822">MKQTKLVFTHPFTTAMYSETCAGVSVCIYSVWAKYHLRGGGIQSPRQRWREEPHAVRPWRSKEQRR</sequence>
<feature type="region of interest" description="Disordered" evidence="1">
    <location>
        <begin position="43"/>
        <end position="66"/>
    </location>
</feature>
<evidence type="ECO:0000256" key="1">
    <source>
        <dbReference type="SAM" id="MobiDB-lite"/>
    </source>
</evidence>
<proteinExistence type="predicted"/>
<accession>A0A0A8XXT7</accession>
<feature type="compositionally biased region" description="Basic and acidic residues" evidence="1">
    <location>
        <begin position="48"/>
        <end position="66"/>
    </location>
</feature>
<dbReference type="AlphaFoldDB" id="A0A0A8XXT7"/>
<evidence type="ECO:0000313" key="2">
    <source>
        <dbReference type="EMBL" id="JAD17563.1"/>
    </source>
</evidence>